<name>A0AA96ZTK7_9EURY</name>
<dbReference type="EMBL" id="CP131060">
    <property type="protein sequence ID" value="WNY24664.1"/>
    <property type="molecule type" value="Genomic_DNA"/>
</dbReference>
<organism evidence="1 2">
    <name type="scientific">Methanolapillus millepedarum</name>
    <dbReference type="NCBI Taxonomy" id="3028296"/>
    <lineage>
        <taxon>Archaea</taxon>
        <taxon>Methanobacteriati</taxon>
        <taxon>Methanobacteriota</taxon>
        <taxon>Stenosarchaea group</taxon>
        <taxon>Methanomicrobia</taxon>
        <taxon>Methanosarcinales</taxon>
        <taxon>Methanosarcinaceae</taxon>
        <taxon>Methanolapillus</taxon>
    </lineage>
</organism>
<evidence type="ECO:0000313" key="2">
    <source>
        <dbReference type="Proteomes" id="UP001303587"/>
    </source>
</evidence>
<reference evidence="1 2" key="1">
    <citation type="submission" date="2023-07" db="EMBL/GenBank/DDBJ databases">
        <title>Closed genoem sequence of Methanosarcinaceae archaeon Ac7.</title>
        <authorList>
            <person name="Poehlein A."/>
            <person name="Protasov E."/>
            <person name="Platt K."/>
            <person name="Reeh H."/>
            <person name="Daniel R."/>
            <person name="Brune A."/>
        </authorList>
    </citation>
    <scope>NUCLEOTIDE SEQUENCE [LARGE SCALE GENOMIC DNA]</scope>
    <source>
        <strain evidence="1 2">Ac7</strain>
    </source>
</reference>
<dbReference type="Proteomes" id="UP001303587">
    <property type="component" value="Chromosome"/>
</dbReference>
<dbReference type="AlphaFoldDB" id="A0AA96ZTK7"/>
<protein>
    <submittedName>
        <fullName evidence="1">Uncharacterized protein</fullName>
    </submittedName>
</protein>
<sequence>MIGIRQKGKFLHYFEFIFKEIDLIMEKQV</sequence>
<accession>A0AA96ZTK7</accession>
<proteinExistence type="predicted"/>
<gene>
    <name evidence="1" type="ORF">MsAc7_01880</name>
</gene>
<evidence type="ECO:0000313" key="1">
    <source>
        <dbReference type="EMBL" id="WNY24664.1"/>
    </source>
</evidence>
<keyword evidence="2" id="KW-1185">Reference proteome</keyword>